<keyword evidence="2" id="KW-1185">Reference proteome</keyword>
<dbReference type="EMBL" id="JBHSNL010000006">
    <property type="protein sequence ID" value="MFC5546349.1"/>
    <property type="molecule type" value="Genomic_DNA"/>
</dbReference>
<name>A0ABW0RNH5_9GAMM</name>
<dbReference type="RefSeq" id="WP_248156694.1">
    <property type="nucleotide sequence ID" value="NZ_JAKZAJ010000002.1"/>
</dbReference>
<evidence type="ECO:0008006" key="3">
    <source>
        <dbReference type="Google" id="ProtNLM"/>
    </source>
</evidence>
<organism evidence="1 2">
    <name type="scientific">Marinobacter koreensis</name>
    <dbReference type="NCBI Taxonomy" id="335974"/>
    <lineage>
        <taxon>Bacteria</taxon>
        <taxon>Pseudomonadati</taxon>
        <taxon>Pseudomonadota</taxon>
        <taxon>Gammaproteobacteria</taxon>
        <taxon>Pseudomonadales</taxon>
        <taxon>Marinobacteraceae</taxon>
        <taxon>Marinobacter</taxon>
    </lineage>
</organism>
<evidence type="ECO:0000313" key="2">
    <source>
        <dbReference type="Proteomes" id="UP001596055"/>
    </source>
</evidence>
<reference evidence="2" key="1">
    <citation type="journal article" date="2019" name="Int. J. Syst. Evol. Microbiol.">
        <title>The Global Catalogue of Microorganisms (GCM) 10K type strain sequencing project: providing services to taxonomists for standard genome sequencing and annotation.</title>
        <authorList>
            <consortium name="The Broad Institute Genomics Platform"/>
            <consortium name="The Broad Institute Genome Sequencing Center for Infectious Disease"/>
            <person name="Wu L."/>
            <person name="Ma J."/>
        </authorList>
    </citation>
    <scope>NUCLEOTIDE SEQUENCE [LARGE SCALE GENOMIC DNA]</scope>
    <source>
        <strain evidence="2">CGMCC 4.1799</strain>
    </source>
</reference>
<dbReference type="Proteomes" id="UP001596055">
    <property type="component" value="Unassembled WGS sequence"/>
</dbReference>
<proteinExistence type="predicted"/>
<comment type="caution">
    <text evidence="1">The sequence shown here is derived from an EMBL/GenBank/DDBJ whole genome shotgun (WGS) entry which is preliminary data.</text>
</comment>
<evidence type="ECO:0000313" key="1">
    <source>
        <dbReference type="EMBL" id="MFC5546349.1"/>
    </source>
</evidence>
<sequence length="179" mass="19542">MAKGRSKRKALVQTTLLVVGEGADDKAFITHMKKIFCPRGSGTRAKVEAGDGGSPGNIITNAVRSFRGEDYDHRILVLDSDVPPTEQDRRKAKSNGYTIILWSPTCLEGALLDVLGEPVREHESASSLKKRLHPALDGAHTSSDAYQRLFPEPVLTATTNKSVVSLRQTLRQEPNCTTC</sequence>
<gene>
    <name evidence="1" type="ORF">ACFPQA_14895</name>
</gene>
<protein>
    <recommendedName>
        <fullName evidence="3">RloB-like protein</fullName>
    </recommendedName>
</protein>
<accession>A0ABW0RNH5</accession>